<evidence type="ECO:0000256" key="4">
    <source>
        <dbReference type="ARBA" id="ARBA00023315"/>
    </source>
</evidence>
<evidence type="ECO:0000313" key="6">
    <source>
        <dbReference type="EMBL" id="ABM94828.1"/>
    </source>
</evidence>
<sequence>MNKGATGWGGVAPGMDFAQSAQQLAQGWTEALKGMTGVQLPADALPALQSSYLSEAAALWNQATQGADGAPPPADRRFAAKDWMSNPAAAFTAGMYMLNARTLLQLADQVQADEKTRQRIRFAVQQWIDASSPANYLALNPEAQRKAIETQGESITQGLQHLWHDVRQGHLSQTDESLFEVGRNVATTEGSVVFENALFQLIEYKPLTAKVHERPLLIVPPCINKFYIMDLQPENSLVRYAVSQGHRVFMLSWVNADESLGDKTWDDYIEHAVIRAIREVQAISKQEQINTLGFCIGGTLLATALAVLAARGEHPSASLTMLTSFLDFSDTGVLDLFVDEQMVSMREMALGQGGLLKGKELAATFSFLRPNDLVWNYVVGNYLKGETPPPFDLLYWNSDSTNLPGPMYCWYLRHTYLENNLIKPGKVTVCGEPLDLRKVNLPTFIYASREDHIVPWQSAYATVEVLPGKKQFVLGASGHIAGVINPPTKNKRSHWINSRLPKTADAWFEGATEHPGSWWPAWTDWLKPLGGKLVPAPKAPGDRNHKIIEPAPGRYVKAKA</sequence>
<dbReference type="eggNOG" id="COG3243">
    <property type="taxonomic scope" value="Bacteria"/>
</dbReference>
<keyword evidence="3 6" id="KW-0808">Transferase</keyword>
<dbReference type="InterPro" id="IPR010941">
    <property type="entry name" value="PhaC_N"/>
</dbReference>
<evidence type="ECO:0000256" key="1">
    <source>
        <dbReference type="ARBA" id="ARBA00004496"/>
    </source>
</evidence>
<dbReference type="HOGENOM" id="CLU_017387_3_0_4"/>
<gene>
    <name evidence="6" type="ordered locus">Mpe_A1870</name>
</gene>
<reference evidence="6 7" key="1">
    <citation type="journal article" date="2007" name="J. Bacteriol.">
        <title>Whole-genome analysis of the methyl tert-butyl ether-degrading beta-proteobacterium Methylibium petroleiphilum PM1.</title>
        <authorList>
            <person name="Kane S.R."/>
            <person name="Chakicherla A.Y."/>
            <person name="Chain P.S.G."/>
            <person name="Schmidt R."/>
            <person name="Shin M.W."/>
            <person name="Legler T.C."/>
            <person name="Scow K.M."/>
            <person name="Larimer F.W."/>
            <person name="Lucas S.M."/>
            <person name="Richardson P.M."/>
            <person name="Hristova K.R."/>
        </authorList>
    </citation>
    <scope>NUCLEOTIDE SEQUENCE [LARGE SCALE GENOMIC DNA]</scope>
    <source>
        <strain evidence="7">ATCC BAA-1232 / LMG 22953 / PM1</strain>
    </source>
</reference>
<dbReference type="Proteomes" id="UP000000366">
    <property type="component" value="Chromosome"/>
</dbReference>
<dbReference type="GO" id="GO:0005737">
    <property type="term" value="C:cytoplasm"/>
    <property type="evidence" value="ECO:0007669"/>
    <property type="project" value="UniProtKB-SubCell"/>
</dbReference>
<dbReference type="SUPFAM" id="SSF53474">
    <property type="entry name" value="alpha/beta-Hydrolases"/>
    <property type="match status" value="1"/>
</dbReference>
<dbReference type="NCBIfam" id="TIGR01838">
    <property type="entry name" value="PHA_synth_I"/>
    <property type="match status" value="1"/>
</dbReference>
<organism evidence="6 7">
    <name type="scientific">Methylibium petroleiphilum (strain ATCC BAA-1232 / LMG 22953 / PM1)</name>
    <dbReference type="NCBI Taxonomy" id="420662"/>
    <lineage>
        <taxon>Bacteria</taxon>
        <taxon>Pseudomonadati</taxon>
        <taxon>Pseudomonadota</taxon>
        <taxon>Betaproteobacteria</taxon>
        <taxon>Burkholderiales</taxon>
        <taxon>Sphaerotilaceae</taxon>
        <taxon>Methylibium</taxon>
    </lineage>
</organism>
<dbReference type="PANTHER" id="PTHR36837:SF5">
    <property type="entry name" value="POLY-3-HYDROXYBUTYRATE SYNTHASE"/>
    <property type="match status" value="1"/>
</dbReference>
<dbReference type="Pfam" id="PF07167">
    <property type="entry name" value="PhaC_N"/>
    <property type="match status" value="1"/>
</dbReference>
<dbReference type="InterPro" id="IPR010963">
    <property type="entry name" value="PHA_synth_I"/>
</dbReference>
<dbReference type="STRING" id="420662.Mpe_A1870"/>
<evidence type="ECO:0000259" key="5">
    <source>
        <dbReference type="Pfam" id="PF07167"/>
    </source>
</evidence>
<dbReference type="InterPro" id="IPR029058">
    <property type="entry name" value="AB_hydrolase_fold"/>
</dbReference>
<keyword evidence="6" id="KW-0472">Membrane</keyword>
<name>A2SGY9_METPP</name>
<keyword evidence="4 6" id="KW-0012">Acyltransferase</keyword>
<dbReference type="EC" id="2.3.1.-" evidence="6"/>
<dbReference type="GO" id="GO:0016746">
    <property type="term" value="F:acyltransferase activity"/>
    <property type="evidence" value="ECO:0007669"/>
    <property type="project" value="UniProtKB-KW"/>
</dbReference>
<dbReference type="InterPro" id="IPR051321">
    <property type="entry name" value="PHA/PHB_synthase"/>
</dbReference>
<dbReference type="EMBL" id="CP000555">
    <property type="protein sequence ID" value="ABM94828.1"/>
    <property type="molecule type" value="Genomic_DNA"/>
</dbReference>
<dbReference type="KEGG" id="mpt:Mpe_A1870"/>
<dbReference type="PANTHER" id="PTHR36837">
    <property type="entry name" value="POLY(3-HYDROXYALKANOATE) POLYMERASE SUBUNIT PHAC"/>
    <property type="match status" value="1"/>
</dbReference>
<dbReference type="RefSeq" id="WP_011829465.1">
    <property type="nucleotide sequence ID" value="NC_008825.1"/>
</dbReference>
<comment type="subcellular location">
    <subcellularLocation>
        <location evidence="1">Cytoplasm</location>
    </subcellularLocation>
</comment>
<dbReference type="Gene3D" id="3.40.50.1820">
    <property type="entry name" value="alpha/beta hydrolase"/>
    <property type="match status" value="1"/>
</dbReference>
<evidence type="ECO:0000313" key="7">
    <source>
        <dbReference type="Proteomes" id="UP000000366"/>
    </source>
</evidence>
<keyword evidence="7" id="KW-1185">Reference proteome</keyword>
<accession>A2SGY9</accession>
<keyword evidence="2" id="KW-0963">Cytoplasm</keyword>
<evidence type="ECO:0000256" key="3">
    <source>
        <dbReference type="ARBA" id="ARBA00022679"/>
    </source>
</evidence>
<dbReference type="AlphaFoldDB" id="A2SGY9"/>
<evidence type="ECO:0000256" key="2">
    <source>
        <dbReference type="ARBA" id="ARBA00022490"/>
    </source>
</evidence>
<proteinExistence type="predicted"/>
<dbReference type="GO" id="GO:0042619">
    <property type="term" value="P:poly-hydroxybutyrate biosynthetic process"/>
    <property type="evidence" value="ECO:0007669"/>
    <property type="project" value="InterPro"/>
</dbReference>
<protein>
    <submittedName>
        <fullName evidence="6">Putative poly-beta-hydroxybutyrate polymerase transmembrane protein</fullName>
        <ecNumber evidence="6">2.3.1.-</ecNumber>
    </submittedName>
</protein>
<feature type="domain" description="Poly-beta-hydroxybutyrate polymerase N-terminal" evidence="5">
    <location>
        <begin position="75"/>
        <end position="241"/>
    </location>
</feature>
<keyword evidence="6" id="KW-0812">Transmembrane</keyword>